<dbReference type="Proteomes" id="UP000800041">
    <property type="component" value="Unassembled WGS sequence"/>
</dbReference>
<dbReference type="Pfam" id="PF00135">
    <property type="entry name" value="COesterase"/>
    <property type="match status" value="2"/>
</dbReference>
<name>A0A6G1H7V4_9PEZI</name>
<proteinExistence type="inferred from homology"/>
<evidence type="ECO:0000256" key="2">
    <source>
        <dbReference type="ARBA" id="ARBA00022801"/>
    </source>
</evidence>
<keyword evidence="2 3" id="KW-0378">Hydrolase</keyword>
<reference evidence="5" key="1">
    <citation type="journal article" date="2020" name="Stud. Mycol.">
        <title>101 Dothideomycetes genomes: a test case for predicting lifestyles and emergence of pathogens.</title>
        <authorList>
            <person name="Haridas S."/>
            <person name="Albert R."/>
            <person name="Binder M."/>
            <person name="Bloem J."/>
            <person name="Labutti K."/>
            <person name="Salamov A."/>
            <person name="Andreopoulos B."/>
            <person name="Baker S."/>
            <person name="Barry K."/>
            <person name="Bills G."/>
            <person name="Bluhm B."/>
            <person name="Cannon C."/>
            <person name="Castanera R."/>
            <person name="Culley D."/>
            <person name="Daum C."/>
            <person name="Ezra D."/>
            <person name="Gonzalez J."/>
            <person name="Henrissat B."/>
            <person name="Kuo A."/>
            <person name="Liang C."/>
            <person name="Lipzen A."/>
            <person name="Lutzoni F."/>
            <person name="Magnuson J."/>
            <person name="Mondo S."/>
            <person name="Nolan M."/>
            <person name="Ohm R."/>
            <person name="Pangilinan J."/>
            <person name="Park H.-J."/>
            <person name="Ramirez L."/>
            <person name="Alfaro M."/>
            <person name="Sun H."/>
            <person name="Tritt A."/>
            <person name="Yoshinaga Y."/>
            <person name="Zwiers L.-H."/>
            <person name="Turgeon B."/>
            <person name="Goodwin S."/>
            <person name="Spatafora J."/>
            <person name="Crous P."/>
            <person name="Grigoriev I."/>
        </authorList>
    </citation>
    <scope>NUCLEOTIDE SEQUENCE</scope>
    <source>
        <strain evidence="5">CBS 113979</strain>
    </source>
</reference>
<dbReference type="EMBL" id="ML977145">
    <property type="protein sequence ID" value="KAF1989313.1"/>
    <property type="molecule type" value="Genomic_DNA"/>
</dbReference>
<keyword evidence="6" id="KW-1185">Reference proteome</keyword>
<dbReference type="GO" id="GO:0016787">
    <property type="term" value="F:hydrolase activity"/>
    <property type="evidence" value="ECO:0007669"/>
    <property type="project" value="UniProtKB-KW"/>
</dbReference>
<dbReference type="InterPro" id="IPR029058">
    <property type="entry name" value="AB_hydrolase_fold"/>
</dbReference>
<organism evidence="5 6">
    <name type="scientific">Aulographum hederae CBS 113979</name>
    <dbReference type="NCBI Taxonomy" id="1176131"/>
    <lineage>
        <taxon>Eukaryota</taxon>
        <taxon>Fungi</taxon>
        <taxon>Dikarya</taxon>
        <taxon>Ascomycota</taxon>
        <taxon>Pezizomycotina</taxon>
        <taxon>Dothideomycetes</taxon>
        <taxon>Pleosporomycetidae</taxon>
        <taxon>Aulographales</taxon>
        <taxon>Aulographaceae</taxon>
    </lineage>
</organism>
<evidence type="ECO:0000259" key="4">
    <source>
        <dbReference type="Pfam" id="PF00135"/>
    </source>
</evidence>
<accession>A0A6G1H7V4</accession>
<dbReference type="OrthoDB" id="408631at2759"/>
<dbReference type="AlphaFoldDB" id="A0A6G1H7V4"/>
<evidence type="ECO:0000313" key="6">
    <source>
        <dbReference type="Proteomes" id="UP000800041"/>
    </source>
</evidence>
<sequence length="609" mass="66710">MATYVDVLQRLLEVLQHVAPNDPIITLLYGTFQGKTSPEYNLTYFRRIPYAAPPIGPLRFRRPQPPLPVPQSELPYNTDQTFPGCAQAALADSSEDCLYLGLYSRPWRPIFNPTPLSSSPTPPRNLRPVLVIFYGGGFVEGNAAFTIPPPGIPLLYVSPDNDFVVVYPNYRLGAFGFLAGKEVKNAPDADMNVGFLDQEAALRWVQANIAVFGGDPEDVTIWGQSAGGGSVVAHVIGDGDIDGGGEVPRAGAEMPRPQNAELRSRQQVGADSRRPLFAKAILSSPFWPRTYHYASPEISAIYSDLVNLVGCNATTDTLTCLRNIPATDLATASQAVANTNHYGPSSFTWGPVLDDAFFRNSLNAATAPRNIKINARKVLSFYNTLEGDNFLPPNQLRPANFREQPGTNSAGGSMDGFICCSSKAFEKWLGYFLPNLINSDGDGRGEKLRKEVAKLYPARGEAEGAGWRDPFSRAGMVYRDLVLACPALWIAQAAAGMEGGSAWMGEYRISPATHAADLGFYSYPYLEKSFLEQPYYENIYHGYAGALASFVMTGDPNIRKLTPQKDVGMAPVGTGEQWVISEGGFKMQRADMLERRCRFWRENAELVPV</sequence>
<dbReference type="SUPFAM" id="SSF53474">
    <property type="entry name" value="alpha/beta-Hydrolases"/>
    <property type="match status" value="1"/>
</dbReference>
<dbReference type="PROSITE" id="PS00122">
    <property type="entry name" value="CARBOXYLESTERASE_B_1"/>
    <property type="match status" value="1"/>
</dbReference>
<evidence type="ECO:0000313" key="5">
    <source>
        <dbReference type="EMBL" id="KAF1989313.1"/>
    </source>
</evidence>
<evidence type="ECO:0000256" key="1">
    <source>
        <dbReference type="ARBA" id="ARBA00005964"/>
    </source>
</evidence>
<dbReference type="PANTHER" id="PTHR11559">
    <property type="entry name" value="CARBOXYLESTERASE"/>
    <property type="match status" value="1"/>
</dbReference>
<dbReference type="InterPro" id="IPR050309">
    <property type="entry name" value="Type-B_Carboxylest/Lipase"/>
</dbReference>
<gene>
    <name evidence="5" type="ORF">K402DRAFT_401971</name>
</gene>
<dbReference type="InterPro" id="IPR002018">
    <property type="entry name" value="CarbesteraseB"/>
</dbReference>
<feature type="domain" description="Carboxylesterase type B" evidence="4">
    <location>
        <begin position="273"/>
        <end position="572"/>
    </location>
</feature>
<dbReference type="EC" id="3.1.1.-" evidence="3"/>
<evidence type="ECO:0000256" key="3">
    <source>
        <dbReference type="RuleBase" id="RU361235"/>
    </source>
</evidence>
<dbReference type="InterPro" id="IPR019826">
    <property type="entry name" value="Carboxylesterase_B_AS"/>
</dbReference>
<feature type="domain" description="Carboxylesterase type B" evidence="4">
    <location>
        <begin position="22"/>
        <end position="236"/>
    </location>
</feature>
<dbReference type="Gene3D" id="3.40.50.1820">
    <property type="entry name" value="alpha/beta hydrolase"/>
    <property type="match status" value="1"/>
</dbReference>
<protein>
    <recommendedName>
        <fullName evidence="3">Carboxylic ester hydrolase</fullName>
        <ecNumber evidence="3">3.1.1.-</ecNumber>
    </recommendedName>
</protein>
<comment type="similarity">
    <text evidence="1 3">Belongs to the type-B carboxylesterase/lipase family.</text>
</comment>